<proteinExistence type="predicted"/>
<feature type="compositionally biased region" description="Polar residues" evidence="1">
    <location>
        <begin position="43"/>
        <end position="57"/>
    </location>
</feature>
<evidence type="ECO:0000313" key="2">
    <source>
        <dbReference type="EMBL" id="TDP87035.1"/>
    </source>
</evidence>
<protein>
    <submittedName>
        <fullName evidence="2">Uncharacterized protein</fullName>
    </submittedName>
</protein>
<sequence length="57" mass="6043">MSTDPREPSVSSAVETVPARKTWAAPEIRDQSVHSLTEAGPKTNYTDESSPATGPNS</sequence>
<keyword evidence="3" id="KW-1185">Reference proteome</keyword>
<comment type="caution">
    <text evidence="2">The sequence shown here is derived from an EMBL/GenBank/DDBJ whole genome shotgun (WGS) entry which is preliminary data.</text>
</comment>
<feature type="region of interest" description="Disordered" evidence="1">
    <location>
        <begin position="1"/>
        <end position="57"/>
    </location>
</feature>
<name>A0A4R6RLN8_9HYPH</name>
<organism evidence="2 3">
    <name type="scientific">Oharaeibacter diazotrophicus</name>
    <dbReference type="NCBI Taxonomy" id="1920512"/>
    <lineage>
        <taxon>Bacteria</taxon>
        <taxon>Pseudomonadati</taxon>
        <taxon>Pseudomonadota</taxon>
        <taxon>Alphaproteobacteria</taxon>
        <taxon>Hyphomicrobiales</taxon>
        <taxon>Pleomorphomonadaceae</taxon>
        <taxon>Oharaeibacter</taxon>
    </lineage>
</organism>
<accession>A0A4R6RLN8</accession>
<evidence type="ECO:0000256" key="1">
    <source>
        <dbReference type="SAM" id="MobiDB-lite"/>
    </source>
</evidence>
<dbReference type="Proteomes" id="UP000294547">
    <property type="component" value="Unassembled WGS sequence"/>
</dbReference>
<gene>
    <name evidence="2" type="ORF">EDD54_0920</name>
</gene>
<evidence type="ECO:0000313" key="3">
    <source>
        <dbReference type="Proteomes" id="UP000294547"/>
    </source>
</evidence>
<reference evidence="2 3" key="1">
    <citation type="submission" date="2019-03" db="EMBL/GenBank/DDBJ databases">
        <title>Genomic Encyclopedia of Type Strains, Phase IV (KMG-IV): sequencing the most valuable type-strain genomes for metagenomic binning, comparative biology and taxonomic classification.</title>
        <authorList>
            <person name="Goeker M."/>
        </authorList>
    </citation>
    <scope>NUCLEOTIDE SEQUENCE [LARGE SCALE GENOMIC DNA]</scope>
    <source>
        <strain evidence="2 3">DSM 102969</strain>
    </source>
</reference>
<dbReference type="EMBL" id="SNXY01000006">
    <property type="protein sequence ID" value="TDP87035.1"/>
    <property type="molecule type" value="Genomic_DNA"/>
</dbReference>
<dbReference type="AlphaFoldDB" id="A0A4R6RLN8"/>